<evidence type="ECO:0000256" key="1">
    <source>
        <dbReference type="SAM" id="Phobius"/>
    </source>
</evidence>
<comment type="caution">
    <text evidence="2">The sequence shown here is derived from an EMBL/GenBank/DDBJ whole genome shotgun (WGS) entry which is preliminary data.</text>
</comment>
<keyword evidence="1" id="KW-0472">Membrane</keyword>
<keyword evidence="1" id="KW-1133">Transmembrane helix</keyword>
<dbReference type="Proteomes" id="UP000474802">
    <property type="component" value="Unassembled WGS sequence"/>
</dbReference>
<accession>A0A6M1SWI8</accession>
<dbReference type="AlphaFoldDB" id="A0A6M1SWI8"/>
<dbReference type="RefSeq" id="WP_164535628.1">
    <property type="nucleotide sequence ID" value="NZ_JAALFG010000006.1"/>
</dbReference>
<name>A0A6M1SWI8_9HYPH</name>
<feature type="transmembrane region" description="Helical" evidence="1">
    <location>
        <begin position="7"/>
        <end position="26"/>
    </location>
</feature>
<reference evidence="2 3" key="2">
    <citation type="submission" date="2020-03" db="EMBL/GenBank/DDBJ databases">
        <title>Devosia chinhatensis sp. nov., isolated from a hexachlorocyclohexane (HCH) dump site in India.</title>
        <authorList>
            <person name="Kumar M."/>
            <person name="Lal R."/>
        </authorList>
    </citation>
    <scope>NUCLEOTIDE SEQUENCE [LARGE SCALE GENOMIC DNA]</scope>
    <source>
        <strain evidence="2 3">H239</strain>
    </source>
</reference>
<dbReference type="EMBL" id="JAALFG010000006">
    <property type="protein sequence ID" value="NGP19375.1"/>
    <property type="molecule type" value="Genomic_DNA"/>
</dbReference>
<organism evidence="2 3">
    <name type="scientific">Devosia aurantiaca</name>
    <dbReference type="NCBI Taxonomy" id="2714858"/>
    <lineage>
        <taxon>Bacteria</taxon>
        <taxon>Pseudomonadati</taxon>
        <taxon>Pseudomonadota</taxon>
        <taxon>Alphaproteobacteria</taxon>
        <taxon>Hyphomicrobiales</taxon>
        <taxon>Devosiaceae</taxon>
        <taxon>Devosia</taxon>
    </lineage>
</organism>
<evidence type="ECO:0000313" key="2">
    <source>
        <dbReference type="EMBL" id="NGP19375.1"/>
    </source>
</evidence>
<gene>
    <name evidence="2" type="ORF">G5575_18580</name>
</gene>
<protein>
    <submittedName>
        <fullName evidence="2">Uncharacterized protein</fullName>
    </submittedName>
</protein>
<proteinExistence type="predicted"/>
<keyword evidence="1" id="KW-0812">Transmembrane</keyword>
<keyword evidence="3" id="KW-1185">Reference proteome</keyword>
<evidence type="ECO:0000313" key="3">
    <source>
        <dbReference type="Proteomes" id="UP000474802"/>
    </source>
</evidence>
<sequence>MRKSTRIFVLLLVIEVLLVLGSVYMVGQVSGGNWNAPDHQEAISRIMTVIGAAIPLVALPFLLIGIGLRRKGE</sequence>
<reference evidence="2 3" key="1">
    <citation type="submission" date="2020-02" db="EMBL/GenBank/DDBJ databases">
        <authorList>
            <person name="Khan S.A."/>
            <person name="Jeon C.O."/>
            <person name="Chun B.H."/>
        </authorList>
    </citation>
    <scope>NUCLEOTIDE SEQUENCE [LARGE SCALE GENOMIC DNA]</scope>
    <source>
        <strain evidence="2 3">H239</strain>
    </source>
</reference>
<feature type="transmembrane region" description="Helical" evidence="1">
    <location>
        <begin position="46"/>
        <end position="68"/>
    </location>
</feature>